<dbReference type="Pfam" id="PF08240">
    <property type="entry name" value="ADH_N"/>
    <property type="match status" value="1"/>
</dbReference>
<organism evidence="8 9">
    <name type="scientific">Modestobacter caceresii</name>
    <dbReference type="NCBI Taxonomy" id="1522368"/>
    <lineage>
        <taxon>Bacteria</taxon>
        <taxon>Bacillati</taxon>
        <taxon>Actinomycetota</taxon>
        <taxon>Actinomycetes</taxon>
        <taxon>Geodermatophilales</taxon>
        <taxon>Geodermatophilaceae</taxon>
        <taxon>Modestobacter</taxon>
    </lineage>
</organism>
<evidence type="ECO:0000313" key="8">
    <source>
        <dbReference type="EMBL" id="KGH46812.1"/>
    </source>
</evidence>
<dbReference type="AlphaFoldDB" id="A0A098Y8P8"/>
<dbReference type="InterPro" id="IPR011032">
    <property type="entry name" value="GroES-like_sf"/>
</dbReference>
<dbReference type="InterPro" id="IPR013154">
    <property type="entry name" value="ADH-like_N"/>
</dbReference>
<keyword evidence="9" id="KW-1185">Reference proteome</keyword>
<evidence type="ECO:0000256" key="4">
    <source>
        <dbReference type="ARBA" id="ARBA00022833"/>
    </source>
</evidence>
<dbReference type="SUPFAM" id="SSF51735">
    <property type="entry name" value="NAD(P)-binding Rossmann-fold domains"/>
    <property type="match status" value="1"/>
</dbReference>
<evidence type="ECO:0000256" key="5">
    <source>
        <dbReference type="ARBA" id="ARBA00023002"/>
    </source>
</evidence>
<dbReference type="Proteomes" id="UP000029713">
    <property type="component" value="Unassembled WGS sequence"/>
</dbReference>
<dbReference type="OrthoDB" id="241504at2"/>
<keyword evidence="4 6" id="KW-0862">Zinc</keyword>
<dbReference type="GO" id="GO:0016491">
    <property type="term" value="F:oxidoreductase activity"/>
    <property type="evidence" value="ECO:0007669"/>
    <property type="project" value="UniProtKB-KW"/>
</dbReference>
<dbReference type="GO" id="GO:0008270">
    <property type="term" value="F:zinc ion binding"/>
    <property type="evidence" value="ECO:0007669"/>
    <property type="project" value="InterPro"/>
</dbReference>
<accession>A0A098Y8P8</accession>
<evidence type="ECO:0000259" key="7">
    <source>
        <dbReference type="SMART" id="SM00829"/>
    </source>
</evidence>
<comment type="cofactor">
    <cofactor evidence="1 6">
        <name>Zn(2+)</name>
        <dbReference type="ChEBI" id="CHEBI:29105"/>
    </cofactor>
</comment>
<comment type="similarity">
    <text evidence="2 6">Belongs to the zinc-containing alcohol dehydrogenase family.</text>
</comment>
<dbReference type="STRING" id="1522368.IN07_10240"/>
<dbReference type="RefSeq" id="WP_036335516.1">
    <property type="nucleotide sequence ID" value="NZ_JPMX01000040.1"/>
</dbReference>
<evidence type="ECO:0000256" key="1">
    <source>
        <dbReference type="ARBA" id="ARBA00001947"/>
    </source>
</evidence>
<protein>
    <recommendedName>
        <fullName evidence="7">Enoyl reductase (ER) domain-containing protein</fullName>
    </recommendedName>
</protein>
<evidence type="ECO:0000256" key="3">
    <source>
        <dbReference type="ARBA" id="ARBA00022723"/>
    </source>
</evidence>
<dbReference type="Gene3D" id="3.90.180.10">
    <property type="entry name" value="Medium-chain alcohol dehydrogenases, catalytic domain"/>
    <property type="match status" value="1"/>
</dbReference>
<dbReference type="InterPro" id="IPR002328">
    <property type="entry name" value="ADH_Zn_CS"/>
</dbReference>
<dbReference type="SMART" id="SM00829">
    <property type="entry name" value="PKS_ER"/>
    <property type="match status" value="1"/>
</dbReference>
<comment type="caution">
    <text evidence="8">The sequence shown here is derived from an EMBL/GenBank/DDBJ whole genome shotgun (WGS) entry which is preliminary data.</text>
</comment>
<dbReference type="PANTHER" id="PTHR42813">
    <property type="entry name" value="ZINC-TYPE ALCOHOL DEHYDROGENASE-LIKE"/>
    <property type="match status" value="1"/>
</dbReference>
<dbReference type="InterPro" id="IPR020843">
    <property type="entry name" value="ER"/>
</dbReference>
<dbReference type="PROSITE" id="PS00059">
    <property type="entry name" value="ADH_ZINC"/>
    <property type="match status" value="1"/>
</dbReference>
<gene>
    <name evidence="8" type="ORF">IN07_10240</name>
</gene>
<evidence type="ECO:0000256" key="6">
    <source>
        <dbReference type="RuleBase" id="RU361277"/>
    </source>
</evidence>
<evidence type="ECO:0000256" key="2">
    <source>
        <dbReference type="ARBA" id="ARBA00008072"/>
    </source>
</evidence>
<keyword evidence="3 6" id="KW-0479">Metal-binding</keyword>
<dbReference type="EMBL" id="JPMX01000040">
    <property type="protein sequence ID" value="KGH46812.1"/>
    <property type="molecule type" value="Genomic_DNA"/>
</dbReference>
<evidence type="ECO:0000313" key="9">
    <source>
        <dbReference type="Proteomes" id="UP000029713"/>
    </source>
</evidence>
<dbReference type="Pfam" id="PF00107">
    <property type="entry name" value="ADH_zinc_N"/>
    <property type="match status" value="1"/>
</dbReference>
<keyword evidence="5" id="KW-0560">Oxidoreductase</keyword>
<sequence>MRGYVLHGRGDASFGEIQVPPLGPYDALVRTTAVATCTTDVHMINAAPYPNAIGKPLGHEGVGVVEKVGDLVRDFTPGDRVILSAGGADWRIPQAQRGEAKYYPNNMPYFSEDPLQGGVFAEYVRALDADMSMAPIPDGVSDEQALMVPDMVATAFTGVERMQIEFGDIVAVLGVGPVGLMGVAGAALKGASRIIVIGSRPKTLDLARRYGATDVIDYKQGPVVDQVLALTGGVPVDSVLVASGGSASDQFTAAFRIVKPGGHIANVSLYYEDTVTLPMDALSYGGIEKFFTGVFVQTGREFYTRLLRLIEQNRLDPTGLITHRFDGWDELPEALDLMRSRNPDVIKPIVTV</sequence>
<dbReference type="InterPro" id="IPR036291">
    <property type="entry name" value="NAD(P)-bd_dom_sf"/>
</dbReference>
<dbReference type="SUPFAM" id="SSF50129">
    <property type="entry name" value="GroES-like"/>
    <property type="match status" value="1"/>
</dbReference>
<dbReference type="PANTHER" id="PTHR42813:SF4">
    <property type="entry name" value="NADP-DEPENDENT ISOPROPANOL DEHYDROGENASE"/>
    <property type="match status" value="1"/>
</dbReference>
<dbReference type="Gene3D" id="3.40.50.720">
    <property type="entry name" value="NAD(P)-binding Rossmann-like Domain"/>
    <property type="match status" value="1"/>
</dbReference>
<proteinExistence type="inferred from homology"/>
<name>A0A098Y8P8_9ACTN</name>
<dbReference type="InterPro" id="IPR013149">
    <property type="entry name" value="ADH-like_C"/>
</dbReference>
<reference evidence="8 9" key="1">
    <citation type="submission" date="2014-07" db="EMBL/GenBank/DDBJ databases">
        <title>Biosystematic studies on Modestobacter strains isolated from extreme hyper-arid desert soil and from historic building.</title>
        <authorList>
            <person name="Bukarasam K."/>
            <person name="Bull A."/>
            <person name="Girard G."/>
            <person name="van Wezel G."/>
            <person name="Goodfellow M."/>
        </authorList>
    </citation>
    <scope>NUCLEOTIDE SEQUENCE [LARGE SCALE GENOMIC DNA]</scope>
    <source>
        <strain evidence="8 9">KNN45-2b</strain>
    </source>
</reference>
<feature type="domain" description="Enoyl reductase (ER)" evidence="7">
    <location>
        <begin position="8"/>
        <end position="346"/>
    </location>
</feature>